<sequence length="98" mass="10982">CGQRHSQIGSGLDRAQRIEHGVDIATKENTLQTIIKIKQYVAVEICLTSNKQILDVINNEHLFPLYVTSGIPVVLAMDDASILCITLTEQFAFSVYRY</sequence>
<dbReference type="GO" id="GO:0019239">
    <property type="term" value="F:deaminase activity"/>
    <property type="evidence" value="ECO:0007669"/>
    <property type="project" value="InterPro"/>
</dbReference>
<dbReference type="SUPFAM" id="SSF51556">
    <property type="entry name" value="Metallo-dependent hydrolases"/>
    <property type="match status" value="1"/>
</dbReference>
<dbReference type="EMBL" id="CAJNOQ010027665">
    <property type="protein sequence ID" value="CAF1555365.1"/>
    <property type="molecule type" value="Genomic_DNA"/>
</dbReference>
<dbReference type="EMBL" id="CAJOBC010093372">
    <property type="protein sequence ID" value="CAF4416502.1"/>
    <property type="molecule type" value="Genomic_DNA"/>
</dbReference>
<name>A0A815XBJ6_9BILA</name>
<dbReference type="InterPro" id="IPR032466">
    <property type="entry name" value="Metal_Hydrolase"/>
</dbReference>
<dbReference type="Proteomes" id="UP000681722">
    <property type="component" value="Unassembled WGS sequence"/>
</dbReference>
<comment type="caution">
    <text evidence="2">The sequence shown here is derived from an EMBL/GenBank/DDBJ whole genome shotgun (WGS) entry which is preliminary data.</text>
</comment>
<dbReference type="Proteomes" id="UP000663829">
    <property type="component" value="Unassembled WGS sequence"/>
</dbReference>
<proteinExistence type="predicted"/>
<reference evidence="2" key="1">
    <citation type="submission" date="2021-02" db="EMBL/GenBank/DDBJ databases">
        <authorList>
            <person name="Nowell W R."/>
        </authorList>
    </citation>
    <scope>NUCLEOTIDE SEQUENCE</scope>
</reference>
<evidence type="ECO:0000313" key="4">
    <source>
        <dbReference type="Proteomes" id="UP000663829"/>
    </source>
</evidence>
<feature type="domain" description="Adenosine deaminase" evidence="1">
    <location>
        <begin position="14"/>
        <end position="93"/>
    </location>
</feature>
<protein>
    <recommendedName>
        <fullName evidence="1">Adenosine deaminase domain-containing protein</fullName>
    </recommendedName>
</protein>
<dbReference type="AlphaFoldDB" id="A0A815XBJ6"/>
<organism evidence="2 4">
    <name type="scientific">Didymodactylos carnosus</name>
    <dbReference type="NCBI Taxonomy" id="1234261"/>
    <lineage>
        <taxon>Eukaryota</taxon>
        <taxon>Metazoa</taxon>
        <taxon>Spiralia</taxon>
        <taxon>Gnathifera</taxon>
        <taxon>Rotifera</taxon>
        <taxon>Eurotatoria</taxon>
        <taxon>Bdelloidea</taxon>
        <taxon>Philodinida</taxon>
        <taxon>Philodinidae</taxon>
        <taxon>Didymodactylos</taxon>
    </lineage>
</organism>
<feature type="non-terminal residue" evidence="2">
    <location>
        <position position="1"/>
    </location>
</feature>
<evidence type="ECO:0000259" key="1">
    <source>
        <dbReference type="Pfam" id="PF00962"/>
    </source>
</evidence>
<accession>A0A815XBJ6</accession>
<evidence type="ECO:0000313" key="2">
    <source>
        <dbReference type="EMBL" id="CAF1555365.1"/>
    </source>
</evidence>
<dbReference type="Pfam" id="PF00962">
    <property type="entry name" value="A_deaminase"/>
    <property type="match status" value="1"/>
</dbReference>
<dbReference type="Gene3D" id="3.20.20.140">
    <property type="entry name" value="Metal-dependent hydrolases"/>
    <property type="match status" value="1"/>
</dbReference>
<keyword evidence="4" id="KW-1185">Reference proteome</keyword>
<evidence type="ECO:0000313" key="3">
    <source>
        <dbReference type="EMBL" id="CAF4416502.1"/>
    </source>
</evidence>
<gene>
    <name evidence="2" type="ORF">GPM918_LOCUS39447</name>
    <name evidence="3" type="ORF">SRO942_LOCUS40320</name>
</gene>
<dbReference type="InterPro" id="IPR001365">
    <property type="entry name" value="A_deaminase_dom"/>
</dbReference>